<keyword evidence="1" id="KW-1133">Transmembrane helix</keyword>
<protein>
    <recommendedName>
        <fullName evidence="2">DUF8147 domain-containing protein</fullName>
    </recommendedName>
</protein>
<dbReference type="Pfam" id="PF26472">
    <property type="entry name" value="DUF8147"/>
    <property type="match status" value="1"/>
</dbReference>
<dbReference type="InterPro" id="IPR058460">
    <property type="entry name" value="DUF8147"/>
</dbReference>
<feature type="transmembrane region" description="Helical" evidence="1">
    <location>
        <begin position="81"/>
        <end position="102"/>
    </location>
</feature>
<keyword evidence="4" id="KW-1185">Reference proteome</keyword>
<comment type="caution">
    <text evidence="3">The sequence shown here is derived from an EMBL/GenBank/DDBJ whole genome shotgun (WGS) entry which is preliminary data.</text>
</comment>
<feature type="transmembrane region" description="Helical" evidence="1">
    <location>
        <begin position="7"/>
        <end position="29"/>
    </location>
</feature>
<keyword evidence="1" id="KW-0472">Membrane</keyword>
<dbReference type="Proteomes" id="UP001166304">
    <property type="component" value="Unassembled WGS sequence"/>
</dbReference>
<keyword evidence="1" id="KW-0812">Transmembrane</keyword>
<evidence type="ECO:0000313" key="3">
    <source>
        <dbReference type="EMBL" id="MBV0901267.1"/>
    </source>
</evidence>
<feature type="domain" description="DUF8147" evidence="2">
    <location>
        <begin position="5"/>
        <end position="120"/>
    </location>
</feature>
<feature type="transmembrane region" description="Helical" evidence="1">
    <location>
        <begin position="35"/>
        <end position="61"/>
    </location>
</feature>
<sequence length="142" mass="14453">MNRYLRVLVSLALGVVAFVVTTVAVTAGFEPQIEFSLLIGLPMGVTAGLTAFFAGSVLLWYRDRTAAGAVSGRAVRLRAAALAAVADFLAVAAAGVGLYVVASDSIGIGLLVAGLPVTVVLAAVVGYLVAGRDRDSRRGFGT</sequence>
<dbReference type="RefSeq" id="WP_162414885.1">
    <property type="nucleotide sequence ID" value="NZ_JAHQXE010000001.1"/>
</dbReference>
<name>A0AA41G6X5_9EURY</name>
<dbReference type="EMBL" id="JAHQXE010000001">
    <property type="protein sequence ID" value="MBV0901267.1"/>
    <property type="molecule type" value="Genomic_DNA"/>
</dbReference>
<reference evidence="3" key="1">
    <citation type="submission" date="2021-06" db="EMBL/GenBank/DDBJ databases">
        <title>New haloarchaea isolates fom saline soil.</title>
        <authorList>
            <person name="Duran-Viseras A."/>
            <person name="Sanchez-Porro C.S."/>
            <person name="Ventosa A."/>
        </authorList>
    </citation>
    <scope>NUCLEOTIDE SEQUENCE</scope>
    <source>
        <strain evidence="3">JCM 18369</strain>
    </source>
</reference>
<dbReference type="AlphaFoldDB" id="A0AA41G6X5"/>
<evidence type="ECO:0000256" key="1">
    <source>
        <dbReference type="SAM" id="Phobius"/>
    </source>
</evidence>
<accession>A0AA41G6X5</accession>
<proteinExistence type="predicted"/>
<gene>
    <name evidence="3" type="ORF">KTS37_05645</name>
</gene>
<feature type="transmembrane region" description="Helical" evidence="1">
    <location>
        <begin position="108"/>
        <end position="130"/>
    </location>
</feature>
<evidence type="ECO:0000313" key="4">
    <source>
        <dbReference type="Proteomes" id="UP001166304"/>
    </source>
</evidence>
<evidence type="ECO:0000259" key="2">
    <source>
        <dbReference type="Pfam" id="PF26472"/>
    </source>
</evidence>
<organism evidence="3 4">
    <name type="scientific">Haloarcula salina</name>
    <dbReference type="NCBI Taxonomy" id="1429914"/>
    <lineage>
        <taxon>Archaea</taxon>
        <taxon>Methanobacteriati</taxon>
        <taxon>Methanobacteriota</taxon>
        <taxon>Stenosarchaea group</taxon>
        <taxon>Halobacteria</taxon>
        <taxon>Halobacteriales</taxon>
        <taxon>Haloarculaceae</taxon>
        <taxon>Haloarcula</taxon>
    </lineage>
</organism>